<evidence type="ECO:0000313" key="9">
    <source>
        <dbReference type="EMBL" id="PSS04009.1"/>
    </source>
</evidence>
<keyword evidence="4 6" id="KW-0862">Zinc</keyword>
<sequence>MMESKSVENITTMDLEISCDKETGGGDELYKSDSEDHSKKIENPKVGMTFSSKEEVSEYYASYARQEGFEIMVRSSRLGDNGSIKYITLACARGGKTVCSSLNSFKPRPTKKTACDAKINIVSSFDEKFSLSKVVLEHNHSLSPGKTRFFRNNKKIDARLKRRLKLNDEGGVNASKNFHSIVVEFGGHEHVPFTEKDYRNFIEKKSRVRLGTGDVEAILTYFTKMQAKNSRFFYVMDLDDDGRLRNVFWADARSRAAYESFGDVISFDSTYLTNKYDMPLASFVGVNHHGQSILLGCGLLSYENEKTYIWLFKVWLACMCGKAPNAIITDQCKAIQGAIAEVFPQTRHRLCLWHIMEKIPKMLSGYSSYESIESALHNAVYDSITPNEFEDSWREMIEKYDLENNDWLRNLYNDRYRWIPAHVKDTFWAGMSTTHRNEIMNAFFDGYVNSKTTLKQFIEQYDCALKSKVKKENKADHASFHFRIPLITEFEIEKQFQEFYTMEKFKEFQDELRGLIYCNASFVKEEGCVSTFEVEDSIKVGDSRKDVSYNVCYNTKECEVHCSCRLFEFRGILCRHAVAILHKKKVKKVPSCFILSRWRRDLRRRHSFINSSYNDKETNEQVQRYDKLCNFFYEIAVIGAESEEKFDHLMGILSEVKGKMQKNDDQLTKSHCPSLSPCNEELHGISKASTTTMVLSPLPVQTKGRPPSKRKESKVDQAVRKKRASKDEKNQDVQGESNQPKQKQANTSVSLGGASTHDNYPNPNINQAQVFCYSNQASLWAGYFNGVGVNTPNLVGNHPQYRIPYMPMRNQLAPPSSHLHTLQGTPFMPTSSNADGSLP</sequence>
<feature type="region of interest" description="Disordered" evidence="7">
    <location>
        <begin position="17"/>
        <end position="38"/>
    </location>
</feature>
<dbReference type="OrthoDB" id="747268at2759"/>
<evidence type="ECO:0000256" key="4">
    <source>
        <dbReference type="ARBA" id="ARBA00022833"/>
    </source>
</evidence>
<keyword evidence="6" id="KW-0539">Nucleus</keyword>
<organism evidence="9 10">
    <name type="scientific">Actinidia chinensis var. chinensis</name>
    <name type="common">Chinese soft-hair kiwi</name>
    <dbReference type="NCBI Taxonomy" id="1590841"/>
    <lineage>
        <taxon>Eukaryota</taxon>
        <taxon>Viridiplantae</taxon>
        <taxon>Streptophyta</taxon>
        <taxon>Embryophyta</taxon>
        <taxon>Tracheophyta</taxon>
        <taxon>Spermatophyta</taxon>
        <taxon>Magnoliopsida</taxon>
        <taxon>eudicotyledons</taxon>
        <taxon>Gunneridae</taxon>
        <taxon>Pentapetalae</taxon>
        <taxon>asterids</taxon>
        <taxon>Ericales</taxon>
        <taxon>Actinidiaceae</taxon>
        <taxon>Actinidia</taxon>
    </lineage>
</organism>
<accession>A0A2R6Q7W8</accession>
<feature type="compositionally biased region" description="Polar residues" evidence="7">
    <location>
        <begin position="732"/>
        <end position="750"/>
    </location>
</feature>
<keyword evidence="2 6" id="KW-0479">Metal-binding</keyword>
<comment type="subcellular location">
    <subcellularLocation>
        <location evidence="6">Nucleus</location>
    </subcellularLocation>
</comment>
<dbReference type="STRING" id="1590841.A0A2R6Q7W8"/>
<dbReference type="PROSITE" id="PS50966">
    <property type="entry name" value="ZF_SWIM"/>
    <property type="match status" value="1"/>
</dbReference>
<feature type="region of interest" description="Disordered" evidence="7">
    <location>
        <begin position="689"/>
        <end position="762"/>
    </location>
</feature>
<dbReference type="OMA" id="KWIASEF"/>
<evidence type="ECO:0000256" key="6">
    <source>
        <dbReference type="RuleBase" id="RU367018"/>
    </source>
</evidence>
<dbReference type="GO" id="GO:0006355">
    <property type="term" value="P:regulation of DNA-templated transcription"/>
    <property type="evidence" value="ECO:0007669"/>
    <property type="project" value="UniProtKB-UniRule"/>
</dbReference>
<dbReference type="SMART" id="SM00575">
    <property type="entry name" value="ZnF_PMZ"/>
    <property type="match status" value="1"/>
</dbReference>
<proteinExistence type="inferred from homology"/>
<evidence type="ECO:0000256" key="2">
    <source>
        <dbReference type="ARBA" id="ARBA00022723"/>
    </source>
</evidence>
<dbReference type="EMBL" id="NKQK01000018">
    <property type="protein sequence ID" value="PSS04009.1"/>
    <property type="molecule type" value="Genomic_DNA"/>
</dbReference>
<evidence type="ECO:0000256" key="3">
    <source>
        <dbReference type="ARBA" id="ARBA00022771"/>
    </source>
</evidence>
<dbReference type="InterPro" id="IPR007527">
    <property type="entry name" value="Znf_SWIM"/>
</dbReference>
<evidence type="ECO:0000256" key="7">
    <source>
        <dbReference type="SAM" id="MobiDB-lite"/>
    </source>
</evidence>
<evidence type="ECO:0000256" key="1">
    <source>
        <dbReference type="ARBA" id="ARBA00005889"/>
    </source>
</evidence>
<dbReference type="Pfam" id="PF04434">
    <property type="entry name" value="SWIM"/>
    <property type="match status" value="1"/>
</dbReference>
<dbReference type="InParanoid" id="A0A2R6Q7W8"/>
<dbReference type="InterPro" id="IPR018289">
    <property type="entry name" value="MULE_transposase_dom"/>
</dbReference>
<feature type="compositionally biased region" description="Basic and acidic residues" evidence="7">
    <location>
        <begin position="18"/>
        <end position="38"/>
    </location>
</feature>
<dbReference type="GO" id="GO:0005634">
    <property type="term" value="C:nucleus"/>
    <property type="evidence" value="ECO:0007669"/>
    <property type="project" value="UniProtKB-SubCell"/>
</dbReference>
<feature type="domain" description="SWIM-type" evidence="8">
    <location>
        <begin position="549"/>
        <end position="585"/>
    </location>
</feature>
<dbReference type="PANTHER" id="PTHR31669:SF283">
    <property type="entry name" value="PROTEIN FAR1-RELATED SEQUENCE"/>
    <property type="match status" value="1"/>
</dbReference>
<dbReference type="AlphaFoldDB" id="A0A2R6Q7W8"/>
<dbReference type="InterPro" id="IPR004330">
    <property type="entry name" value="FAR1_DNA_bnd_dom"/>
</dbReference>
<feature type="compositionally biased region" description="Polar residues" evidence="7">
    <location>
        <begin position="818"/>
        <end position="839"/>
    </location>
</feature>
<dbReference type="Gramene" id="PSS04009">
    <property type="protein sequence ID" value="PSS04009"/>
    <property type="gene ID" value="CEY00_Acc19845"/>
</dbReference>
<gene>
    <name evidence="9" type="ORF">CEY00_Acc19845</name>
</gene>
<comment type="function">
    <text evidence="6">Putative transcription activator involved in regulating light control of development.</text>
</comment>
<name>A0A2R6Q7W8_ACTCC</name>
<keyword evidence="10" id="KW-1185">Reference proteome</keyword>
<feature type="region of interest" description="Disordered" evidence="7">
    <location>
        <begin position="816"/>
        <end position="839"/>
    </location>
</feature>
<reference evidence="9 10" key="1">
    <citation type="submission" date="2017-07" db="EMBL/GenBank/DDBJ databases">
        <title>An improved, manually edited Actinidia chinensis var. chinensis (kiwifruit) genome highlights the challenges associated with draft genomes and gene prediction in plants.</title>
        <authorList>
            <person name="Pilkington S."/>
            <person name="Crowhurst R."/>
            <person name="Hilario E."/>
            <person name="Nardozza S."/>
            <person name="Fraser L."/>
            <person name="Peng Y."/>
            <person name="Gunaseelan K."/>
            <person name="Simpson R."/>
            <person name="Tahir J."/>
            <person name="Deroles S."/>
            <person name="Templeton K."/>
            <person name="Luo Z."/>
            <person name="Davy M."/>
            <person name="Cheng C."/>
            <person name="Mcneilage M."/>
            <person name="Scaglione D."/>
            <person name="Liu Y."/>
            <person name="Zhang Q."/>
            <person name="Datson P."/>
            <person name="De Silva N."/>
            <person name="Gardiner S."/>
            <person name="Bassett H."/>
            <person name="Chagne D."/>
            <person name="Mccallum J."/>
            <person name="Dzierzon H."/>
            <person name="Deng C."/>
            <person name="Wang Y.-Y."/>
            <person name="Barron N."/>
            <person name="Manako K."/>
            <person name="Bowen J."/>
            <person name="Foster T."/>
            <person name="Erridge Z."/>
            <person name="Tiffin H."/>
            <person name="Waite C."/>
            <person name="Davies K."/>
            <person name="Grierson E."/>
            <person name="Laing W."/>
            <person name="Kirk R."/>
            <person name="Chen X."/>
            <person name="Wood M."/>
            <person name="Montefiori M."/>
            <person name="Brummell D."/>
            <person name="Schwinn K."/>
            <person name="Catanach A."/>
            <person name="Fullerton C."/>
            <person name="Li D."/>
            <person name="Meiyalaghan S."/>
            <person name="Nieuwenhuizen N."/>
            <person name="Read N."/>
            <person name="Prakash R."/>
            <person name="Hunter D."/>
            <person name="Zhang H."/>
            <person name="Mckenzie M."/>
            <person name="Knabel M."/>
            <person name="Harris A."/>
            <person name="Allan A."/>
            <person name="Chen A."/>
            <person name="Janssen B."/>
            <person name="Plunkett B."/>
            <person name="Dwamena C."/>
            <person name="Voogd C."/>
            <person name="Leif D."/>
            <person name="Lafferty D."/>
            <person name="Souleyre E."/>
            <person name="Varkonyi-Gasic E."/>
            <person name="Gambi F."/>
            <person name="Hanley J."/>
            <person name="Yao J.-L."/>
            <person name="Cheung J."/>
            <person name="David K."/>
            <person name="Warren B."/>
            <person name="Marsh K."/>
            <person name="Snowden K."/>
            <person name="Lin-Wang K."/>
            <person name="Brian L."/>
            <person name="Martinez-Sanchez M."/>
            <person name="Wang M."/>
            <person name="Ileperuma N."/>
            <person name="Macnee N."/>
            <person name="Campin R."/>
            <person name="Mcatee P."/>
            <person name="Drummond R."/>
            <person name="Espley R."/>
            <person name="Ireland H."/>
            <person name="Wu R."/>
            <person name="Atkinson R."/>
            <person name="Karunairetnam S."/>
            <person name="Bulley S."/>
            <person name="Chunkath S."/>
            <person name="Hanley Z."/>
            <person name="Storey R."/>
            <person name="Thrimawithana A."/>
            <person name="Thomson S."/>
            <person name="David C."/>
            <person name="Testolin R."/>
        </authorList>
    </citation>
    <scope>NUCLEOTIDE SEQUENCE [LARGE SCALE GENOMIC DNA]</scope>
    <source>
        <strain evidence="10">cv. Red5</strain>
        <tissue evidence="9">Young leaf</tissue>
    </source>
</reference>
<dbReference type="GO" id="GO:0008270">
    <property type="term" value="F:zinc ion binding"/>
    <property type="evidence" value="ECO:0007669"/>
    <property type="project" value="UniProtKB-UniRule"/>
</dbReference>
<comment type="caution">
    <text evidence="9">The sequence shown here is derived from an EMBL/GenBank/DDBJ whole genome shotgun (WGS) entry which is preliminary data.</text>
</comment>
<dbReference type="Pfam" id="PF03101">
    <property type="entry name" value="FAR1"/>
    <property type="match status" value="1"/>
</dbReference>
<feature type="compositionally biased region" description="Basic and acidic residues" evidence="7">
    <location>
        <begin position="709"/>
        <end position="731"/>
    </location>
</feature>
<dbReference type="Pfam" id="PF10551">
    <property type="entry name" value="MULE"/>
    <property type="match status" value="1"/>
</dbReference>
<keyword evidence="3 5" id="KW-0863">Zinc-finger</keyword>
<dbReference type="PANTHER" id="PTHR31669">
    <property type="entry name" value="PROTEIN FAR1-RELATED SEQUENCE 10-RELATED"/>
    <property type="match status" value="1"/>
</dbReference>
<evidence type="ECO:0000313" key="10">
    <source>
        <dbReference type="Proteomes" id="UP000241394"/>
    </source>
</evidence>
<dbReference type="InterPro" id="IPR006564">
    <property type="entry name" value="Znf_PMZ"/>
</dbReference>
<dbReference type="Proteomes" id="UP000241394">
    <property type="component" value="Chromosome LG18"/>
</dbReference>
<protein>
    <recommendedName>
        <fullName evidence="6">Protein FAR1-RELATED SEQUENCE</fullName>
    </recommendedName>
</protein>
<comment type="similarity">
    <text evidence="1 6">Belongs to the FHY3/FAR1 family.</text>
</comment>
<reference evidence="10" key="2">
    <citation type="journal article" date="2018" name="BMC Genomics">
        <title>A manually annotated Actinidia chinensis var. chinensis (kiwifruit) genome highlights the challenges associated with draft genomes and gene prediction in plants.</title>
        <authorList>
            <person name="Pilkington S.M."/>
            <person name="Crowhurst R."/>
            <person name="Hilario E."/>
            <person name="Nardozza S."/>
            <person name="Fraser L."/>
            <person name="Peng Y."/>
            <person name="Gunaseelan K."/>
            <person name="Simpson R."/>
            <person name="Tahir J."/>
            <person name="Deroles S.C."/>
            <person name="Templeton K."/>
            <person name="Luo Z."/>
            <person name="Davy M."/>
            <person name="Cheng C."/>
            <person name="McNeilage M."/>
            <person name="Scaglione D."/>
            <person name="Liu Y."/>
            <person name="Zhang Q."/>
            <person name="Datson P."/>
            <person name="De Silva N."/>
            <person name="Gardiner S.E."/>
            <person name="Bassett H."/>
            <person name="Chagne D."/>
            <person name="McCallum J."/>
            <person name="Dzierzon H."/>
            <person name="Deng C."/>
            <person name="Wang Y.Y."/>
            <person name="Barron L."/>
            <person name="Manako K."/>
            <person name="Bowen J."/>
            <person name="Foster T.M."/>
            <person name="Erridge Z.A."/>
            <person name="Tiffin H."/>
            <person name="Waite C.N."/>
            <person name="Davies K.M."/>
            <person name="Grierson E.P."/>
            <person name="Laing W.A."/>
            <person name="Kirk R."/>
            <person name="Chen X."/>
            <person name="Wood M."/>
            <person name="Montefiori M."/>
            <person name="Brummell D.A."/>
            <person name="Schwinn K.E."/>
            <person name="Catanach A."/>
            <person name="Fullerton C."/>
            <person name="Li D."/>
            <person name="Meiyalaghan S."/>
            <person name="Nieuwenhuizen N."/>
            <person name="Read N."/>
            <person name="Prakash R."/>
            <person name="Hunter D."/>
            <person name="Zhang H."/>
            <person name="McKenzie M."/>
            <person name="Knabel M."/>
            <person name="Harris A."/>
            <person name="Allan A.C."/>
            <person name="Gleave A."/>
            <person name="Chen A."/>
            <person name="Janssen B.J."/>
            <person name="Plunkett B."/>
            <person name="Ampomah-Dwamena C."/>
            <person name="Voogd C."/>
            <person name="Leif D."/>
            <person name="Lafferty D."/>
            <person name="Souleyre E.J.F."/>
            <person name="Varkonyi-Gasic E."/>
            <person name="Gambi F."/>
            <person name="Hanley J."/>
            <person name="Yao J.L."/>
            <person name="Cheung J."/>
            <person name="David K.M."/>
            <person name="Warren B."/>
            <person name="Marsh K."/>
            <person name="Snowden K.C."/>
            <person name="Lin-Wang K."/>
            <person name="Brian L."/>
            <person name="Martinez-Sanchez M."/>
            <person name="Wang M."/>
            <person name="Ileperuma N."/>
            <person name="Macnee N."/>
            <person name="Campin R."/>
            <person name="McAtee P."/>
            <person name="Drummond R.S.M."/>
            <person name="Espley R.V."/>
            <person name="Ireland H.S."/>
            <person name="Wu R."/>
            <person name="Atkinson R.G."/>
            <person name="Karunairetnam S."/>
            <person name="Bulley S."/>
            <person name="Chunkath S."/>
            <person name="Hanley Z."/>
            <person name="Storey R."/>
            <person name="Thrimawithana A.H."/>
            <person name="Thomson S."/>
            <person name="David C."/>
            <person name="Testolin R."/>
            <person name="Huang H."/>
            <person name="Hellens R.P."/>
            <person name="Schaffer R.J."/>
        </authorList>
    </citation>
    <scope>NUCLEOTIDE SEQUENCE [LARGE SCALE GENOMIC DNA]</scope>
    <source>
        <strain evidence="10">cv. Red5</strain>
    </source>
</reference>
<evidence type="ECO:0000256" key="5">
    <source>
        <dbReference type="PROSITE-ProRule" id="PRU00325"/>
    </source>
</evidence>
<dbReference type="InterPro" id="IPR031052">
    <property type="entry name" value="FHY3/FAR1"/>
</dbReference>
<evidence type="ECO:0000259" key="8">
    <source>
        <dbReference type="PROSITE" id="PS50966"/>
    </source>
</evidence>